<name>A0A9D2N251_9FIRM</name>
<reference evidence="3" key="1">
    <citation type="journal article" date="2021" name="PeerJ">
        <title>Extensive microbial diversity within the chicken gut microbiome revealed by metagenomics and culture.</title>
        <authorList>
            <person name="Gilroy R."/>
            <person name="Ravi A."/>
            <person name="Getino M."/>
            <person name="Pursley I."/>
            <person name="Horton D.L."/>
            <person name="Alikhan N.F."/>
            <person name="Baker D."/>
            <person name="Gharbi K."/>
            <person name="Hall N."/>
            <person name="Watson M."/>
            <person name="Adriaenssens E.M."/>
            <person name="Foster-Nyarko E."/>
            <person name="Jarju S."/>
            <person name="Secka A."/>
            <person name="Antonio M."/>
            <person name="Oren A."/>
            <person name="Chaudhuri R.R."/>
            <person name="La Ragione R."/>
            <person name="Hildebrand F."/>
            <person name="Pallen M.J."/>
        </authorList>
    </citation>
    <scope>NUCLEOTIDE SEQUENCE</scope>
    <source>
        <strain evidence="3">CHK180-15479</strain>
    </source>
</reference>
<dbReference type="AlphaFoldDB" id="A0A9D2N251"/>
<evidence type="ECO:0000313" key="4">
    <source>
        <dbReference type="Proteomes" id="UP000823910"/>
    </source>
</evidence>
<dbReference type="Pfam" id="PF21784">
    <property type="entry name" value="Bflower"/>
    <property type="match status" value="1"/>
</dbReference>
<sequence length="122" mass="13990">MIFYDDKGNPVVYLMEDGEHLYFFDGTPAAYLFEDAVYAFDGRQCGWMERGWIRDMEGRCVMFADQPLFEGPFRPSRKEPPARLAPKARPHRRARRQKGAKTAYKAAWSSLSPAEFFGAGRG</sequence>
<feature type="region of interest" description="Disordered" evidence="1">
    <location>
        <begin position="73"/>
        <end position="106"/>
    </location>
</feature>
<feature type="domain" description="4-fold beta flower" evidence="2">
    <location>
        <begin position="3"/>
        <end position="117"/>
    </location>
</feature>
<accession>A0A9D2N251</accession>
<evidence type="ECO:0000313" key="3">
    <source>
        <dbReference type="EMBL" id="HJC06673.1"/>
    </source>
</evidence>
<organism evidence="3 4">
    <name type="scientific">Candidatus Enterocloster excrementipullorum</name>
    <dbReference type="NCBI Taxonomy" id="2838559"/>
    <lineage>
        <taxon>Bacteria</taxon>
        <taxon>Bacillati</taxon>
        <taxon>Bacillota</taxon>
        <taxon>Clostridia</taxon>
        <taxon>Lachnospirales</taxon>
        <taxon>Lachnospiraceae</taxon>
        <taxon>Enterocloster</taxon>
    </lineage>
</organism>
<proteinExistence type="predicted"/>
<evidence type="ECO:0000259" key="2">
    <source>
        <dbReference type="Pfam" id="PF21784"/>
    </source>
</evidence>
<gene>
    <name evidence="3" type="ORF">H9704_11070</name>
</gene>
<dbReference type="EMBL" id="DWWT01000058">
    <property type="protein sequence ID" value="HJC06673.1"/>
    <property type="molecule type" value="Genomic_DNA"/>
</dbReference>
<feature type="compositionally biased region" description="Basic residues" evidence="1">
    <location>
        <begin position="86"/>
        <end position="99"/>
    </location>
</feature>
<dbReference type="Proteomes" id="UP000823910">
    <property type="component" value="Unassembled WGS sequence"/>
</dbReference>
<dbReference type="InterPro" id="IPR048911">
    <property type="entry name" value="Bflower"/>
</dbReference>
<comment type="caution">
    <text evidence="3">The sequence shown here is derived from an EMBL/GenBank/DDBJ whole genome shotgun (WGS) entry which is preliminary data.</text>
</comment>
<protein>
    <recommendedName>
        <fullName evidence="2">4-fold beta flower domain-containing protein</fullName>
    </recommendedName>
</protein>
<reference evidence="3" key="2">
    <citation type="submission" date="2021-04" db="EMBL/GenBank/DDBJ databases">
        <authorList>
            <person name="Gilroy R."/>
        </authorList>
    </citation>
    <scope>NUCLEOTIDE SEQUENCE</scope>
    <source>
        <strain evidence="3">CHK180-15479</strain>
    </source>
</reference>
<evidence type="ECO:0000256" key="1">
    <source>
        <dbReference type="SAM" id="MobiDB-lite"/>
    </source>
</evidence>